<feature type="compositionally biased region" description="Basic and acidic residues" evidence="12">
    <location>
        <begin position="930"/>
        <end position="947"/>
    </location>
</feature>
<dbReference type="Pfam" id="PF12756">
    <property type="entry name" value="zf-C2H2_2"/>
    <property type="match status" value="1"/>
</dbReference>
<feature type="compositionally biased region" description="Basic residues" evidence="12">
    <location>
        <begin position="786"/>
        <end position="795"/>
    </location>
</feature>
<keyword evidence="4" id="KW-0677">Repeat</keyword>
<feature type="region of interest" description="Disordered" evidence="12">
    <location>
        <begin position="1000"/>
        <end position="1061"/>
    </location>
</feature>
<dbReference type="PROSITE" id="PS00028">
    <property type="entry name" value="ZINC_FINGER_C2H2_1"/>
    <property type="match status" value="5"/>
</dbReference>
<feature type="compositionally biased region" description="Basic and acidic residues" evidence="12">
    <location>
        <begin position="817"/>
        <end position="829"/>
    </location>
</feature>
<feature type="domain" description="C2H2-type" evidence="13">
    <location>
        <begin position="561"/>
        <end position="588"/>
    </location>
</feature>
<keyword evidence="15" id="KW-1185">Reference proteome</keyword>
<evidence type="ECO:0000256" key="1">
    <source>
        <dbReference type="ARBA" id="ARBA00004123"/>
    </source>
</evidence>
<evidence type="ECO:0000256" key="5">
    <source>
        <dbReference type="ARBA" id="ARBA00022771"/>
    </source>
</evidence>
<dbReference type="PANTHER" id="PTHR45925">
    <property type="entry name" value="ZINC FINGER PROTEIN"/>
    <property type="match status" value="1"/>
</dbReference>
<evidence type="ECO:0000259" key="13">
    <source>
        <dbReference type="PROSITE" id="PS50157"/>
    </source>
</evidence>
<evidence type="ECO:0000256" key="9">
    <source>
        <dbReference type="ARBA" id="ARBA00023163"/>
    </source>
</evidence>
<dbReference type="SMART" id="SM00355">
    <property type="entry name" value="ZnF_C2H2"/>
    <property type="match status" value="8"/>
</dbReference>
<keyword evidence="5 11" id="KW-0863">Zinc-finger</keyword>
<evidence type="ECO:0000256" key="8">
    <source>
        <dbReference type="ARBA" id="ARBA00023125"/>
    </source>
</evidence>
<dbReference type="FunFam" id="3.30.160.60:FF:001038">
    <property type="entry name" value="Zinc finger protein 217"/>
    <property type="match status" value="1"/>
</dbReference>
<feature type="region of interest" description="Disordered" evidence="12">
    <location>
        <begin position="372"/>
        <end position="444"/>
    </location>
</feature>
<dbReference type="InterPro" id="IPR013087">
    <property type="entry name" value="Znf_C2H2_type"/>
</dbReference>
<evidence type="ECO:0000256" key="6">
    <source>
        <dbReference type="ARBA" id="ARBA00022833"/>
    </source>
</evidence>
<comment type="subcellular location">
    <subcellularLocation>
        <location evidence="1">Nucleus</location>
    </subcellularLocation>
</comment>
<evidence type="ECO:0000256" key="2">
    <source>
        <dbReference type="ARBA" id="ARBA00006991"/>
    </source>
</evidence>
<evidence type="ECO:0000256" key="4">
    <source>
        <dbReference type="ARBA" id="ARBA00022737"/>
    </source>
</evidence>
<dbReference type="InterPro" id="IPR036236">
    <property type="entry name" value="Znf_C2H2_sf"/>
</dbReference>
<dbReference type="GO" id="GO:0008270">
    <property type="term" value="F:zinc ion binding"/>
    <property type="evidence" value="ECO:0007669"/>
    <property type="project" value="UniProtKB-KW"/>
</dbReference>
<feature type="compositionally biased region" description="Basic and acidic residues" evidence="12">
    <location>
        <begin position="291"/>
        <end position="300"/>
    </location>
</feature>
<dbReference type="GO" id="GO:0005634">
    <property type="term" value="C:nucleus"/>
    <property type="evidence" value="ECO:0007669"/>
    <property type="project" value="UniProtKB-SubCell"/>
</dbReference>
<dbReference type="Pfam" id="PF00096">
    <property type="entry name" value="zf-C2H2"/>
    <property type="match status" value="2"/>
</dbReference>
<dbReference type="SUPFAM" id="SSF57667">
    <property type="entry name" value="beta-beta-alpha zinc fingers"/>
    <property type="match status" value="3"/>
</dbReference>
<dbReference type="InterPro" id="IPR041661">
    <property type="entry name" value="ZN622/Rei1/Reh1_Znf-C2H2"/>
</dbReference>
<accession>A0AAD7WBT2</accession>
<dbReference type="InterPro" id="IPR051967">
    <property type="entry name" value="Krueppel_C2H2-ZF"/>
</dbReference>
<evidence type="ECO:0000256" key="11">
    <source>
        <dbReference type="PROSITE-ProRule" id="PRU00042"/>
    </source>
</evidence>
<keyword evidence="6" id="KW-0862">Zinc</keyword>
<feature type="domain" description="C2H2-type" evidence="13">
    <location>
        <begin position="214"/>
        <end position="241"/>
    </location>
</feature>
<feature type="region of interest" description="Disordered" evidence="12">
    <location>
        <begin position="928"/>
        <end position="982"/>
    </location>
</feature>
<dbReference type="EMBL" id="JAINUG010000159">
    <property type="protein sequence ID" value="KAJ8391331.1"/>
    <property type="molecule type" value="Genomic_DNA"/>
</dbReference>
<gene>
    <name evidence="14" type="ORF">AAFF_G00091180</name>
</gene>
<dbReference type="Proteomes" id="UP001221898">
    <property type="component" value="Unassembled WGS sequence"/>
</dbReference>
<feature type="compositionally biased region" description="Polar residues" evidence="12">
    <location>
        <begin position="596"/>
        <end position="608"/>
    </location>
</feature>
<dbReference type="GO" id="GO:0000981">
    <property type="term" value="F:DNA-binding transcription factor activity, RNA polymerase II-specific"/>
    <property type="evidence" value="ECO:0007669"/>
    <property type="project" value="TreeGrafter"/>
</dbReference>
<evidence type="ECO:0000256" key="3">
    <source>
        <dbReference type="ARBA" id="ARBA00022723"/>
    </source>
</evidence>
<keyword evidence="9" id="KW-0804">Transcription</keyword>
<dbReference type="PANTHER" id="PTHR45925:SF4">
    <property type="entry name" value="ZINC FINGER PROTEIN 217"/>
    <property type="match status" value="1"/>
</dbReference>
<dbReference type="GO" id="GO:0000978">
    <property type="term" value="F:RNA polymerase II cis-regulatory region sequence-specific DNA binding"/>
    <property type="evidence" value="ECO:0007669"/>
    <property type="project" value="TreeGrafter"/>
</dbReference>
<dbReference type="AlphaFoldDB" id="A0AAD7WBT2"/>
<reference evidence="14" key="1">
    <citation type="journal article" date="2023" name="Science">
        <title>Genome structures resolve the early diversification of teleost fishes.</title>
        <authorList>
            <person name="Parey E."/>
            <person name="Louis A."/>
            <person name="Montfort J."/>
            <person name="Bouchez O."/>
            <person name="Roques C."/>
            <person name="Iampietro C."/>
            <person name="Lluch J."/>
            <person name="Castinel A."/>
            <person name="Donnadieu C."/>
            <person name="Desvignes T."/>
            <person name="Floi Bucao C."/>
            <person name="Jouanno E."/>
            <person name="Wen M."/>
            <person name="Mejri S."/>
            <person name="Dirks R."/>
            <person name="Jansen H."/>
            <person name="Henkel C."/>
            <person name="Chen W.J."/>
            <person name="Zahm M."/>
            <person name="Cabau C."/>
            <person name="Klopp C."/>
            <person name="Thompson A.W."/>
            <person name="Robinson-Rechavi M."/>
            <person name="Braasch I."/>
            <person name="Lecointre G."/>
            <person name="Bobe J."/>
            <person name="Postlethwait J.H."/>
            <person name="Berthelot C."/>
            <person name="Roest Crollius H."/>
            <person name="Guiguen Y."/>
        </authorList>
    </citation>
    <scope>NUCLEOTIDE SEQUENCE</scope>
    <source>
        <strain evidence="14">NC1722</strain>
    </source>
</reference>
<feature type="compositionally biased region" description="Low complexity" evidence="12">
    <location>
        <begin position="838"/>
        <end position="853"/>
    </location>
</feature>
<comment type="similarity">
    <text evidence="2">Belongs to the krueppel C2H2-type zinc-finger protein family.</text>
</comment>
<keyword evidence="8" id="KW-0238">DNA-binding</keyword>
<keyword evidence="3" id="KW-0479">Metal-binding</keyword>
<comment type="caution">
    <text evidence="14">The sequence shown here is derived from an EMBL/GenBank/DDBJ whole genome shotgun (WGS) entry which is preliminary data.</text>
</comment>
<proteinExistence type="inferred from homology"/>
<evidence type="ECO:0000313" key="14">
    <source>
        <dbReference type="EMBL" id="KAJ8391331.1"/>
    </source>
</evidence>
<feature type="compositionally biased region" description="Basic and acidic residues" evidence="12">
    <location>
        <begin position="409"/>
        <end position="420"/>
    </location>
</feature>
<evidence type="ECO:0000313" key="15">
    <source>
        <dbReference type="Proteomes" id="UP001221898"/>
    </source>
</evidence>
<feature type="region of interest" description="Disordered" evidence="12">
    <location>
        <begin position="464"/>
        <end position="518"/>
    </location>
</feature>
<evidence type="ECO:0000256" key="7">
    <source>
        <dbReference type="ARBA" id="ARBA00023015"/>
    </source>
</evidence>
<organism evidence="14 15">
    <name type="scientific">Aldrovandia affinis</name>
    <dbReference type="NCBI Taxonomy" id="143900"/>
    <lineage>
        <taxon>Eukaryota</taxon>
        <taxon>Metazoa</taxon>
        <taxon>Chordata</taxon>
        <taxon>Craniata</taxon>
        <taxon>Vertebrata</taxon>
        <taxon>Euteleostomi</taxon>
        <taxon>Actinopterygii</taxon>
        <taxon>Neopterygii</taxon>
        <taxon>Teleostei</taxon>
        <taxon>Notacanthiformes</taxon>
        <taxon>Halosauridae</taxon>
        <taxon>Aldrovandia</taxon>
    </lineage>
</organism>
<keyword evidence="10" id="KW-0539">Nucleus</keyword>
<feature type="compositionally biased region" description="Basic and acidic residues" evidence="12">
    <location>
        <begin position="432"/>
        <end position="444"/>
    </location>
</feature>
<evidence type="ECO:0000256" key="12">
    <source>
        <dbReference type="SAM" id="MobiDB-lite"/>
    </source>
</evidence>
<dbReference type="PROSITE" id="PS50157">
    <property type="entry name" value="ZINC_FINGER_C2H2_2"/>
    <property type="match status" value="5"/>
</dbReference>
<evidence type="ECO:0000256" key="10">
    <source>
        <dbReference type="ARBA" id="ARBA00023242"/>
    </source>
</evidence>
<feature type="region of interest" description="Disordered" evidence="12">
    <location>
        <begin position="589"/>
        <end position="635"/>
    </location>
</feature>
<feature type="domain" description="C2H2-type" evidence="13">
    <location>
        <begin position="273"/>
        <end position="300"/>
    </location>
</feature>
<feature type="domain" description="C2H2-type" evidence="13">
    <location>
        <begin position="533"/>
        <end position="560"/>
    </location>
</feature>
<sequence>MLGAERVVVQFLTNLNSPVGVGATCQDLTSPSLTFRNSTWSIIALYTTLSGLINKCTFLDTLTCQSAMRGRKALREMPTHPVISYMESPDGLGQDILNNGSASMPGTGSSMTPHSSVADKPASWSEGTLPVDCMFCDKTFQHQDELSPHVLTQHPTTLFEPAVLRVEAEFLSPGGKAPAPAPEERVSCVVCSQALDDPAELEGHMRKHKDSFTYSCSVCGRRFKEPWFLKNHMRTHGGKAGSKNRTQQDLDTPATVNDVVQDLAPTSVSSPYRMCMVCGFFFPSKETLAEHSKAHSRDPDPSEDEDPLADPRPLVETTVTQEMFLQLLDLRSQASETAAQSPEKSAKWIAQLDPFNTYQAWQLATKGKIAVGPSQAKELGPDASSDNEDSGSDKEELGEIWSGGRGGKSLREGLRSELKSKPGGGNAPSPEPDQKALMSKEKPTHCRDCGKTFRTYHQLVLHSRVHKKDRGDAESPTTSIDGKPVGAVDTVLDRSEECSEDGSEEGGPGDAAHSDKSEDYFDKSKLKILAPSKECSYCGKSFRSNYYLNIHLRTHTGEKPYKCEYCDYAAAQKTSLRYHLDRRHKDKPDIDLSKLVPTSPTLSNTNDRAPQDSARSADGRHTLKPSKPWPISSTSVKNEAFSTTAPGSMANPNCVKPTTVAPPSIIPGDEVRQKCPLPINWKMEGNGIGEESLDAPLNLSFKMSLSVSATSVPRSALITNACPSCAYKTFYPEVLLIHKKLVHKDKLEPAKKNHTKSSIAALKQKRHTSCPPALQGKDISPLPQFYRKHPRRTKSPIRQPEETPEKAPPPQSPQKAKRPDPPEPRRTGPHDVQGYRTAEAPSSSLRPRPSAPRFTDQQAKPGIRPEKDCFVVSVKPALMDKERQANNGAMWPSHTMRSCLSSRFGSLQGLQGDYGEPSTKRLKYLSPPARELETSETDELRKGDGYTRLRNARGFSQGSPPSKVPHPLDSIKPASSVSGNVPDTDWNVISILRSYSPSDLASLYHPTAGSSHGVLSAPSSGNRPLLYQHYPNNDGLKNSEHPTQLPPSCDPTLKTSAERKV</sequence>
<dbReference type="FunFam" id="3.30.160.60:FF:001450">
    <property type="entry name" value="zinc finger protein 774"/>
    <property type="match status" value="1"/>
</dbReference>
<feature type="domain" description="C2H2-type" evidence="13">
    <location>
        <begin position="444"/>
        <end position="471"/>
    </location>
</feature>
<feature type="region of interest" description="Disordered" evidence="12">
    <location>
        <begin position="748"/>
        <end position="868"/>
    </location>
</feature>
<protein>
    <recommendedName>
        <fullName evidence="13">C2H2-type domain-containing protein</fullName>
    </recommendedName>
</protein>
<dbReference type="FunFam" id="3.30.160.60:FF:000604">
    <property type="entry name" value="Histone H4 transcription factor-like Protein"/>
    <property type="match status" value="1"/>
</dbReference>
<name>A0AAD7WBT2_9TELE</name>
<feature type="region of interest" description="Disordered" evidence="12">
    <location>
        <begin position="291"/>
        <end position="312"/>
    </location>
</feature>
<keyword evidence="7" id="KW-0805">Transcription regulation</keyword>
<dbReference type="Gene3D" id="3.30.160.60">
    <property type="entry name" value="Classic Zinc Finger"/>
    <property type="match status" value="5"/>
</dbReference>